<dbReference type="PROSITE" id="PS00211">
    <property type="entry name" value="ABC_TRANSPORTER_1"/>
    <property type="match status" value="2"/>
</dbReference>
<dbReference type="SUPFAM" id="SSF90123">
    <property type="entry name" value="ABC transporter transmembrane region"/>
    <property type="match status" value="2"/>
</dbReference>
<dbReference type="InterPro" id="IPR011527">
    <property type="entry name" value="ABC1_TM_dom"/>
</dbReference>
<evidence type="ECO:0000313" key="14">
    <source>
        <dbReference type="EMBL" id="ODV93459.1"/>
    </source>
</evidence>
<dbReference type="PROSITE" id="PS50929">
    <property type="entry name" value="ABC_TM1F"/>
    <property type="match status" value="2"/>
</dbReference>
<dbReference type="GO" id="GO:0000329">
    <property type="term" value="C:fungal-type vacuole membrane"/>
    <property type="evidence" value="ECO:0007669"/>
    <property type="project" value="UniProtKB-ARBA"/>
</dbReference>
<feature type="transmembrane region" description="Helical" evidence="11">
    <location>
        <begin position="257"/>
        <end position="275"/>
    </location>
</feature>
<feature type="transmembrane region" description="Helical" evidence="11">
    <location>
        <begin position="91"/>
        <end position="109"/>
    </location>
</feature>
<evidence type="ECO:0000256" key="1">
    <source>
        <dbReference type="ARBA" id="ARBA00004128"/>
    </source>
</evidence>
<dbReference type="FunFam" id="3.40.50.300:FF:000997">
    <property type="entry name" value="Multidrug resistance-associated protein 1"/>
    <property type="match status" value="1"/>
</dbReference>
<feature type="transmembrane region" description="Helical" evidence="11">
    <location>
        <begin position="412"/>
        <end position="432"/>
    </location>
</feature>
<keyword evidence="4 11" id="KW-0812">Transmembrane</keyword>
<dbReference type="InterPro" id="IPR050173">
    <property type="entry name" value="ABC_transporter_C-like"/>
</dbReference>
<keyword evidence="3" id="KW-0926">Vacuole</keyword>
<protein>
    <submittedName>
        <fullName evidence="14">Uncharacterized protein</fullName>
    </submittedName>
</protein>
<feature type="transmembrane region" description="Helical" evidence="11">
    <location>
        <begin position="949"/>
        <end position="977"/>
    </location>
</feature>
<sequence length="1485" mass="165243">SRTSNALNPCFVSLIYAIISVVFGVFAGFQLLQSLSSRQKFGNLSQLKSCGIYHWIRLNSVLLQSILYLIVVFENLQSEEGAKLTDVKVAGFGLTALVILLIFLPLHAIEVTTSVVQSASLLLFWPFHIFCNLAVVIQQVFSKHKILGDSTVISGVEYLLLFNSISIFVLEFLNWSPTEELIEYYKENGLKLKVPNIISLITFSNLNEFMAKGVTEEGITEDDIPIPTGVQFTKDSSEILLKNWKHQLDKNPEKPSLAWALFKSVFLIVIFSITLDVSNSFLSVVQPQFLRILISFFVKDNDQPLIIGFGVSLAMFAVSILQTAFFNQYLMLIFESGIRAKSGLMSLVYQKALHLSAESKQERSTGDIVNLMSVDVGRVQEMFFQLQILVSAPTQLVLCLISLYSLLGKSVFSAAIIVLLIVPVNVVMIKTLRGLHKQQMKYKDMRTKTMNEILTSIKSIKLYSWEKPMLAKLEDIRNNKELKNLKKIGMLSATVQFVWSSIPFFISCSIFSVFAFISNTPLTPDIVFPALSLFNLLSEPFFAIPAVVTSLIETGVALGRITSFLLCDELNPEVFKELPKVNHLGDVSVKISNITFLWSRPKTDKKNYDEENEISTPKVALKDVNFTARKGQLTCIVGRVGAGKSSFIKALLGELVAIPAVPTEPMVTEIHGSVAYCSQVAWIMNASLKDNILCGSKFDEDFYQRTIESCQLLDDIDILPDGDDTLVGEKGISLSGGQKARVSLARAVYARADVYLLDDILSAVDAHVGKNIVDQVLSETGLLATKTIILATNSVSVLKHSKNIVLLSGGEIIERGSYKAVMSKKSALYALIDEFGQVGTNQLDSEGLALTTTITHQSLRRSSMASYKKKPLIDLNETSNKRTAQEAEKAEKGKVQWSIYVTYAKSCGYFGVCLFLTLIVLTTALSVADNYWLKYWAEKNAMSGSNKSVLMFVAIYAGLGIASDICILARTAVMFFLCSIRGSRLLHDNMAKSVLRAPMSFFETTPIGRIMNRFSNDVNKVDEMLPRTFSGFFGSCVRTIFTVGVIAYSMPVFLLVMVALSLWYIYYQRFYVATSRQLKRISSITVSPIFAHLQESLNGSDTIRAYRQEDRFNFLNSANIDFNMRAMHTLRSSNRWLAARLQFIGSLIIFSASLLALYTLTTSTPLTSGMVGLLMSYALQVTDSLNWVVRSTVDVESNIVCVERILEYSKLKSEASEIIENHRPPAYWPSEGRVKFDHYSTKYRANLDPVLNDINLDIQPSEKIGIVGRTGAGKSTLAMAIFRLIEATEGHIEIDNINTSEIGLYDLRHKLSIIPQDSQAIEGTMRQNLDPLGQHSDEELWRVLELSHLKTHVLSMAEESKGKGEEILDSALEVKISEGGGNLSVGQRQLMCLARALLNPSKVLILDEATAAVDVQTDKILQQTIRSEFKDKTILTIAHRLETVLDSDRVVVLEKGHVAEFDTPTNLLANKDSIFYSLCNQGGYL</sequence>
<dbReference type="InterPro" id="IPR017871">
    <property type="entry name" value="ABC_transporter-like_CS"/>
</dbReference>
<keyword evidence="15" id="KW-1185">Reference proteome</keyword>
<comment type="function">
    <text evidence="10">Cooperates for the ATP-dependent vacuolar transport of bilirubin and glutathione conjugates.</text>
</comment>
<dbReference type="Gene3D" id="1.20.1560.10">
    <property type="entry name" value="ABC transporter type 1, transmembrane domain"/>
    <property type="match status" value="2"/>
</dbReference>
<evidence type="ECO:0000256" key="6">
    <source>
        <dbReference type="ARBA" id="ARBA00022741"/>
    </source>
</evidence>
<gene>
    <name evidence="14" type="ORF">PACTADRAFT_20700</name>
</gene>
<keyword evidence="2" id="KW-0813">Transport</keyword>
<dbReference type="GO" id="GO:0016887">
    <property type="term" value="F:ATP hydrolysis activity"/>
    <property type="evidence" value="ECO:0007669"/>
    <property type="project" value="InterPro"/>
</dbReference>
<dbReference type="PANTHER" id="PTHR24223:SF443">
    <property type="entry name" value="MULTIDRUG-RESISTANCE LIKE PROTEIN 1, ISOFORM I"/>
    <property type="match status" value="1"/>
</dbReference>
<evidence type="ECO:0000313" key="15">
    <source>
        <dbReference type="Proteomes" id="UP000094236"/>
    </source>
</evidence>
<dbReference type="Pfam" id="PF00005">
    <property type="entry name" value="ABC_tran"/>
    <property type="match status" value="2"/>
</dbReference>
<name>A0A1E4TP13_PACTA</name>
<dbReference type="EMBL" id="KV454018">
    <property type="protein sequence ID" value="ODV93459.1"/>
    <property type="molecule type" value="Genomic_DNA"/>
</dbReference>
<feature type="transmembrane region" description="Helical" evidence="11">
    <location>
        <begin position="1137"/>
        <end position="1160"/>
    </location>
</feature>
<dbReference type="PANTHER" id="PTHR24223">
    <property type="entry name" value="ATP-BINDING CASSETTE SUB-FAMILY C"/>
    <property type="match status" value="1"/>
</dbReference>
<evidence type="ECO:0000256" key="3">
    <source>
        <dbReference type="ARBA" id="ARBA00022554"/>
    </source>
</evidence>
<keyword evidence="5" id="KW-0677">Repeat</keyword>
<dbReference type="InterPro" id="IPR044746">
    <property type="entry name" value="ABCC_6TM_D1"/>
</dbReference>
<dbReference type="PROSITE" id="PS50893">
    <property type="entry name" value="ABC_TRANSPORTER_2"/>
    <property type="match status" value="2"/>
</dbReference>
<evidence type="ECO:0000256" key="7">
    <source>
        <dbReference type="ARBA" id="ARBA00022840"/>
    </source>
</evidence>
<feature type="non-terminal residue" evidence="14">
    <location>
        <position position="1485"/>
    </location>
</feature>
<dbReference type="SMART" id="SM00382">
    <property type="entry name" value="AAA"/>
    <property type="match status" value="2"/>
</dbReference>
<dbReference type="InterPro" id="IPR027417">
    <property type="entry name" value="P-loop_NTPase"/>
</dbReference>
<feature type="transmembrane region" description="Helical" evidence="11">
    <location>
        <begin position="52"/>
        <end position="71"/>
    </location>
</feature>
<evidence type="ECO:0000256" key="2">
    <source>
        <dbReference type="ARBA" id="ARBA00022448"/>
    </source>
</evidence>
<dbReference type="CDD" id="cd18579">
    <property type="entry name" value="ABC_6TM_ABCC_D1"/>
    <property type="match status" value="1"/>
</dbReference>
<feature type="transmembrane region" description="Helical" evidence="11">
    <location>
        <begin position="6"/>
        <end position="32"/>
    </location>
</feature>
<evidence type="ECO:0000259" key="13">
    <source>
        <dbReference type="PROSITE" id="PS50929"/>
    </source>
</evidence>
<feature type="non-terminal residue" evidence="14">
    <location>
        <position position="1"/>
    </location>
</feature>
<feature type="domain" description="ABC transmembrane type-1" evidence="13">
    <location>
        <begin position="914"/>
        <end position="1197"/>
    </location>
</feature>
<dbReference type="InterPro" id="IPR003593">
    <property type="entry name" value="AAA+_ATPase"/>
</dbReference>
<dbReference type="InterPro" id="IPR003439">
    <property type="entry name" value="ABC_transporter-like_ATP-bd"/>
</dbReference>
<dbReference type="InterPro" id="IPR056227">
    <property type="entry name" value="TMD0_ABC"/>
</dbReference>
<reference evidence="15" key="1">
    <citation type="submission" date="2016-05" db="EMBL/GenBank/DDBJ databases">
        <title>Comparative genomics of biotechnologically important yeasts.</title>
        <authorList>
            <consortium name="DOE Joint Genome Institute"/>
            <person name="Riley R."/>
            <person name="Haridas S."/>
            <person name="Wolfe K.H."/>
            <person name="Lopes M.R."/>
            <person name="Hittinger C.T."/>
            <person name="Goker M."/>
            <person name="Salamov A."/>
            <person name="Wisecaver J."/>
            <person name="Long T.M."/>
            <person name="Aerts A.L."/>
            <person name="Barry K."/>
            <person name="Choi C."/>
            <person name="Clum A."/>
            <person name="Coughlan A.Y."/>
            <person name="Deshpande S."/>
            <person name="Douglass A.P."/>
            <person name="Hanson S.J."/>
            <person name="Klenk H.-P."/>
            <person name="Labutti K."/>
            <person name="Lapidus A."/>
            <person name="Lindquist E."/>
            <person name="Lipzen A."/>
            <person name="Meier-Kolthoff J.P."/>
            <person name="Ohm R.A."/>
            <person name="Otillar R.P."/>
            <person name="Pangilinan J."/>
            <person name="Peng Y."/>
            <person name="Rokas A."/>
            <person name="Rosa C.A."/>
            <person name="Scheuner C."/>
            <person name="Sibirny A.A."/>
            <person name="Slot J.C."/>
            <person name="Stielow J.B."/>
            <person name="Sun H."/>
            <person name="Kurtzman C.P."/>
            <person name="Blackwell M."/>
            <person name="Grigoriev I.V."/>
            <person name="Jeffries T.W."/>
        </authorList>
    </citation>
    <scope>NUCLEOTIDE SEQUENCE [LARGE SCALE GENOMIC DNA]</scope>
    <source>
        <strain evidence="15">NRRL Y-2460</strain>
    </source>
</reference>
<dbReference type="STRING" id="669874.A0A1E4TP13"/>
<dbReference type="CDD" id="cd18603">
    <property type="entry name" value="ABC_6TM_MRP1_2_3_6_D2_like"/>
    <property type="match status" value="1"/>
</dbReference>
<evidence type="ECO:0000259" key="12">
    <source>
        <dbReference type="PROSITE" id="PS50893"/>
    </source>
</evidence>
<dbReference type="Pfam" id="PF24357">
    <property type="entry name" value="TMD0_ABC"/>
    <property type="match status" value="1"/>
</dbReference>
<feature type="transmembrane region" description="Helical" evidence="11">
    <location>
        <begin position="388"/>
        <end position="406"/>
    </location>
</feature>
<evidence type="ECO:0000256" key="8">
    <source>
        <dbReference type="ARBA" id="ARBA00022989"/>
    </source>
</evidence>
<feature type="transmembrane region" description="Helical" evidence="11">
    <location>
        <begin position="1040"/>
        <end position="1066"/>
    </location>
</feature>
<dbReference type="Proteomes" id="UP000094236">
    <property type="component" value="Unassembled WGS sequence"/>
</dbReference>
<evidence type="ECO:0000256" key="4">
    <source>
        <dbReference type="ARBA" id="ARBA00022692"/>
    </source>
</evidence>
<comment type="subcellular location">
    <subcellularLocation>
        <location evidence="1">Vacuole membrane</location>
        <topology evidence="1">Multi-pass membrane protein</topology>
    </subcellularLocation>
</comment>
<evidence type="ECO:0000256" key="10">
    <source>
        <dbReference type="ARBA" id="ARBA00053425"/>
    </source>
</evidence>
<dbReference type="GO" id="GO:0005524">
    <property type="term" value="F:ATP binding"/>
    <property type="evidence" value="ECO:0007669"/>
    <property type="project" value="UniProtKB-KW"/>
</dbReference>
<feature type="domain" description="ABC transmembrane type-1" evidence="13">
    <location>
        <begin position="280"/>
        <end position="553"/>
    </location>
</feature>
<dbReference type="SUPFAM" id="SSF52540">
    <property type="entry name" value="P-loop containing nucleoside triphosphate hydrolases"/>
    <property type="match status" value="2"/>
</dbReference>
<dbReference type="CDD" id="cd03244">
    <property type="entry name" value="ABCC_MRP_domain2"/>
    <property type="match status" value="1"/>
</dbReference>
<feature type="transmembrane region" description="Helical" evidence="11">
    <location>
        <begin position="497"/>
        <end position="517"/>
    </location>
</feature>
<dbReference type="FunFam" id="1.20.1560.10:FF:000020">
    <property type="entry name" value="ABC metal ion transporter"/>
    <property type="match status" value="1"/>
</dbReference>
<evidence type="ECO:0000256" key="9">
    <source>
        <dbReference type="ARBA" id="ARBA00023136"/>
    </source>
</evidence>
<feature type="domain" description="ABC transporter" evidence="12">
    <location>
        <begin position="589"/>
        <end position="834"/>
    </location>
</feature>
<evidence type="ECO:0000256" key="11">
    <source>
        <dbReference type="SAM" id="Phobius"/>
    </source>
</evidence>
<keyword evidence="7" id="KW-0067">ATP-binding</keyword>
<keyword evidence="9 11" id="KW-0472">Membrane</keyword>
<accession>A0A1E4TP13</accession>
<proteinExistence type="predicted"/>
<evidence type="ECO:0000256" key="5">
    <source>
        <dbReference type="ARBA" id="ARBA00022737"/>
    </source>
</evidence>
<dbReference type="GO" id="GO:0042144">
    <property type="term" value="P:vacuole fusion, non-autophagic"/>
    <property type="evidence" value="ECO:0007669"/>
    <property type="project" value="UniProtKB-ARBA"/>
</dbReference>
<dbReference type="Gene3D" id="3.40.50.300">
    <property type="entry name" value="P-loop containing nucleotide triphosphate hydrolases"/>
    <property type="match status" value="2"/>
</dbReference>
<keyword evidence="6" id="KW-0547">Nucleotide-binding</keyword>
<dbReference type="CDD" id="cd03250">
    <property type="entry name" value="ABCC_MRP_domain1"/>
    <property type="match status" value="1"/>
</dbReference>
<dbReference type="GO" id="GO:0140359">
    <property type="term" value="F:ABC-type transporter activity"/>
    <property type="evidence" value="ECO:0007669"/>
    <property type="project" value="InterPro"/>
</dbReference>
<organism evidence="14 15">
    <name type="scientific">Pachysolen tannophilus NRRL Y-2460</name>
    <dbReference type="NCBI Taxonomy" id="669874"/>
    <lineage>
        <taxon>Eukaryota</taxon>
        <taxon>Fungi</taxon>
        <taxon>Dikarya</taxon>
        <taxon>Ascomycota</taxon>
        <taxon>Saccharomycotina</taxon>
        <taxon>Pichiomycetes</taxon>
        <taxon>Pachysolenaceae</taxon>
        <taxon>Pachysolen</taxon>
    </lineage>
</organism>
<dbReference type="OrthoDB" id="6500128at2759"/>
<dbReference type="FunFam" id="1.20.1560.10:FF:000001">
    <property type="entry name" value="ATP-binding cassette subfamily C member 1"/>
    <property type="match status" value="1"/>
</dbReference>
<dbReference type="InterPro" id="IPR036640">
    <property type="entry name" value="ABC1_TM_sf"/>
</dbReference>
<feature type="transmembrane region" description="Helical" evidence="11">
    <location>
        <begin position="121"/>
        <end position="141"/>
    </location>
</feature>
<dbReference type="Pfam" id="PF00664">
    <property type="entry name" value="ABC_membrane"/>
    <property type="match status" value="2"/>
</dbReference>
<dbReference type="FunFam" id="3.40.50.300:FF:000565">
    <property type="entry name" value="ABC bile acid transporter"/>
    <property type="match status" value="1"/>
</dbReference>
<feature type="transmembrane region" description="Helical" evidence="11">
    <location>
        <begin position="908"/>
        <end position="928"/>
    </location>
</feature>
<feature type="domain" description="ABC transporter" evidence="12">
    <location>
        <begin position="1234"/>
        <end position="1480"/>
    </location>
</feature>
<feature type="transmembrane region" description="Helical" evidence="11">
    <location>
        <begin position="305"/>
        <end position="326"/>
    </location>
</feature>
<keyword evidence="8 11" id="KW-1133">Transmembrane helix</keyword>